<organism evidence="5">
    <name type="scientific">Chromera velia CCMP2878</name>
    <dbReference type="NCBI Taxonomy" id="1169474"/>
    <lineage>
        <taxon>Eukaryota</taxon>
        <taxon>Sar</taxon>
        <taxon>Alveolata</taxon>
        <taxon>Colpodellida</taxon>
        <taxon>Chromeraceae</taxon>
        <taxon>Chromera</taxon>
    </lineage>
</organism>
<sequence>MVDLLKFWLSRLLVSFLFLARTPTSLAFSFSSTMSNGGISNSFGSVVTLKYTNGGSLDVLDQSVLPHEIAYLTCTEYMEVHDAIKSMKVRGAPAIGAAAAYGMALAAVELEKGGSKGGKDFVSSMEKVREKMDQARPTAVNLMYATARILDVLHFVLDRQAEASASLLRECVEDEAHRLFNEDIENNRRLGSNGVDLIHSHAIPARAEREKGSSETHANGNGVAEGEFRFIHHCNTGHLATAGHGTALGVIFSMQETGKKIFVNVDETRPRLQGAKLTCWELKQTGIPHSLNVDGASGLLMYRGQVDAVVFGADRVAANGDVANKIGTFNLAMAAKAHGVPVYACVPTSTVDVSLTSGRDIPIEERDASEVTEVGASGCIPPVGTPVFNPAFDITPAEYIDAIITEEGALRPPFLGALKEAKEKAVQREAERRKEALSQLEAKLKSRKTAA</sequence>
<dbReference type="Gene3D" id="3.40.50.10470">
    <property type="entry name" value="Translation initiation factor eif-2b, domain 2"/>
    <property type="match status" value="1"/>
</dbReference>
<dbReference type="InterPro" id="IPR027363">
    <property type="entry name" value="M1Pi_N"/>
</dbReference>
<comment type="function">
    <text evidence="2">Catalyzes the interconversion of methylthioribose-1-phosphate (MTR-1-P) into methylthioribulose-1-phosphate (MTRu-1-P).</text>
</comment>
<dbReference type="InterPro" id="IPR011559">
    <property type="entry name" value="Initiation_fac_2B_a/b/d"/>
</dbReference>
<comment type="catalytic activity">
    <reaction evidence="2">
        <text>5-(methylsulfanyl)-alpha-D-ribose 1-phosphate = 5-(methylsulfanyl)-D-ribulose 1-phosphate</text>
        <dbReference type="Rhea" id="RHEA:19989"/>
        <dbReference type="ChEBI" id="CHEBI:58533"/>
        <dbReference type="ChEBI" id="CHEBI:58548"/>
        <dbReference type="EC" id="5.3.1.23"/>
    </reaction>
</comment>
<accession>A0A0G4IAH0</accession>
<dbReference type="InterPro" id="IPR037171">
    <property type="entry name" value="NagB/RpiA_transferase-like"/>
</dbReference>
<dbReference type="InterPro" id="IPR000649">
    <property type="entry name" value="IF-2B-related"/>
</dbReference>
<keyword evidence="2" id="KW-0028">Amino-acid biosynthesis</keyword>
<feature type="coiled-coil region" evidence="3">
    <location>
        <begin position="419"/>
        <end position="447"/>
    </location>
</feature>
<dbReference type="GO" id="GO:0019509">
    <property type="term" value="P:L-methionine salvage from methylthioadenosine"/>
    <property type="evidence" value="ECO:0007669"/>
    <property type="project" value="UniProtKB-UniRule"/>
</dbReference>
<dbReference type="FunFam" id="1.20.120.420:FF:000003">
    <property type="entry name" value="Methylthioribose-1-phosphate isomerase"/>
    <property type="match status" value="1"/>
</dbReference>
<dbReference type="AlphaFoldDB" id="A0A0G4IAH0"/>
<comment type="similarity">
    <text evidence="2">Belongs to the eIF-2B alpha/beta/delta subunits family. MtnA subfamily.</text>
</comment>
<feature type="active site" description="Proton donor" evidence="2">
    <location>
        <position position="314"/>
    </location>
</feature>
<dbReference type="Pfam" id="PF01008">
    <property type="entry name" value="IF-2B"/>
    <property type="match status" value="1"/>
</dbReference>
<keyword evidence="4" id="KW-0732">Signal</keyword>
<dbReference type="PANTHER" id="PTHR43475">
    <property type="entry name" value="METHYLTHIORIBOSE-1-PHOSPHATE ISOMERASE"/>
    <property type="match status" value="1"/>
</dbReference>
<dbReference type="FunFam" id="3.40.50.10470:FF:000006">
    <property type="entry name" value="Methylthioribose-1-phosphate isomerase"/>
    <property type="match status" value="1"/>
</dbReference>
<keyword evidence="1 2" id="KW-0413">Isomerase</keyword>
<feature type="chain" id="PRO_5005192908" description="Methylthioribose-1-phosphate isomerase" evidence="4">
    <location>
        <begin position="28"/>
        <end position="451"/>
    </location>
</feature>
<evidence type="ECO:0000256" key="2">
    <source>
        <dbReference type="HAMAP-Rule" id="MF_03119"/>
    </source>
</evidence>
<dbReference type="EMBL" id="CDMZ01005759">
    <property type="protein sequence ID" value="CEM54138.1"/>
    <property type="molecule type" value="Genomic_DNA"/>
</dbReference>
<evidence type="ECO:0000256" key="1">
    <source>
        <dbReference type="ARBA" id="ARBA00023235"/>
    </source>
</evidence>
<keyword evidence="2" id="KW-0539">Nucleus</keyword>
<dbReference type="Gene3D" id="1.20.120.420">
    <property type="entry name" value="translation initiation factor eif-2b, domain 1"/>
    <property type="match status" value="1"/>
</dbReference>
<comment type="pathway">
    <text evidence="2">Amino-acid biosynthesis; L-methionine biosynthesis via salvage pathway; L-methionine from S-methyl-5-thio-alpha-D-ribose 1-phosphate: step 1/6.</text>
</comment>
<keyword evidence="2" id="KW-0486">Methionine biosynthesis</keyword>
<dbReference type="PANTHER" id="PTHR43475:SF1">
    <property type="entry name" value="METHYLTHIORIBOSE-1-PHOSPHATE ISOMERASE"/>
    <property type="match status" value="1"/>
</dbReference>
<proteinExistence type="inferred from homology"/>
<dbReference type="EC" id="5.3.1.23" evidence="2"/>
<dbReference type="NCBIfam" id="NF004326">
    <property type="entry name" value="PRK05720.1"/>
    <property type="match status" value="1"/>
</dbReference>
<protein>
    <recommendedName>
        <fullName evidence="2">Methylthioribose-1-phosphate isomerase</fullName>
        <shortName evidence="2">M1Pi</shortName>
        <shortName evidence="2">MTR-1-P isomerase</shortName>
        <ecNumber evidence="2">5.3.1.23</ecNumber>
    </recommendedName>
    <alternativeName>
        <fullName evidence="2">S-methyl-5-thioribose-1-phosphate isomerase</fullName>
    </alternativeName>
    <alternativeName>
        <fullName evidence="2">Translation initiation factor eIF-2B subunit alpha/beta/delta-like protein</fullName>
    </alternativeName>
</protein>
<feature type="signal peptide" evidence="4">
    <location>
        <begin position="1"/>
        <end position="27"/>
    </location>
</feature>
<dbReference type="GO" id="GO:0005634">
    <property type="term" value="C:nucleus"/>
    <property type="evidence" value="ECO:0007669"/>
    <property type="project" value="UniProtKB-SubCell"/>
</dbReference>
<dbReference type="UniPathway" id="UPA00904">
    <property type="reaction ID" value="UER00874"/>
</dbReference>
<dbReference type="SUPFAM" id="SSF100950">
    <property type="entry name" value="NagB/RpiA/CoA transferase-like"/>
    <property type="match status" value="1"/>
</dbReference>
<keyword evidence="2" id="KW-0963">Cytoplasm</keyword>
<dbReference type="NCBIfam" id="TIGR00512">
    <property type="entry name" value="salvage_mtnA"/>
    <property type="match status" value="1"/>
</dbReference>
<dbReference type="HAMAP" id="MF_01678">
    <property type="entry name" value="Salvage_MtnA"/>
    <property type="match status" value="1"/>
</dbReference>
<dbReference type="GO" id="GO:0005737">
    <property type="term" value="C:cytoplasm"/>
    <property type="evidence" value="ECO:0007669"/>
    <property type="project" value="UniProtKB-SubCell"/>
</dbReference>
<dbReference type="NCBIfam" id="TIGR00524">
    <property type="entry name" value="eIF-2B_rel"/>
    <property type="match status" value="1"/>
</dbReference>
<keyword evidence="3" id="KW-0175">Coiled coil</keyword>
<dbReference type="InterPro" id="IPR042529">
    <property type="entry name" value="IF_2B-like_C"/>
</dbReference>
<dbReference type="InterPro" id="IPR005251">
    <property type="entry name" value="IF-M1Pi"/>
</dbReference>
<evidence type="ECO:0000256" key="4">
    <source>
        <dbReference type="SAM" id="SignalP"/>
    </source>
</evidence>
<comment type="subcellular location">
    <subcellularLocation>
        <location evidence="2">Cytoplasm</location>
    </subcellularLocation>
    <subcellularLocation>
        <location evidence="2">Nucleus</location>
    </subcellularLocation>
</comment>
<evidence type="ECO:0000313" key="5">
    <source>
        <dbReference type="EMBL" id="CEM54138.1"/>
    </source>
</evidence>
<evidence type="ECO:0000256" key="3">
    <source>
        <dbReference type="SAM" id="Coils"/>
    </source>
</evidence>
<dbReference type="GO" id="GO:0046523">
    <property type="term" value="F:S-methyl-5-thioribose-1-phosphate isomerase activity"/>
    <property type="evidence" value="ECO:0007669"/>
    <property type="project" value="UniProtKB-UniRule"/>
</dbReference>
<dbReference type="VEuPathDB" id="CryptoDB:Cvel_12537"/>
<feature type="site" description="Transition state stabilizer" evidence="2">
    <location>
        <position position="234"/>
    </location>
</feature>
<name>A0A0G4IAH0_9ALVE</name>
<reference evidence="5" key="1">
    <citation type="submission" date="2014-11" db="EMBL/GenBank/DDBJ databases">
        <authorList>
            <person name="Otto D Thomas"/>
            <person name="Naeem Raeece"/>
        </authorList>
    </citation>
    <scope>NUCLEOTIDE SEQUENCE</scope>
</reference>
<gene>
    <name evidence="5" type="ORF">Cvel_12537</name>
</gene>